<dbReference type="PANTHER" id="PTHR12811:SF0">
    <property type="entry name" value="VACUOLAR PROTEIN SORTING-ASSOCIATED PROTEIN 16 HOMOLOG"/>
    <property type="match status" value="1"/>
</dbReference>
<evidence type="ECO:0000313" key="6">
    <source>
        <dbReference type="Proteomes" id="UP001216638"/>
    </source>
</evidence>
<name>A0AAF0DTN9_9BASI</name>
<dbReference type="PIRSF" id="PIRSF007949">
    <property type="entry name" value="VPS16"/>
    <property type="match status" value="1"/>
</dbReference>
<feature type="domain" description="Vps16 C-terminal" evidence="3">
    <location>
        <begin position="665"/>
        <end position="851"/>
    </location>
</feature>
<accession>A0AAF0DTN9</accession>
<dbReference type="InterPro" id="IPR006925">
    <property type="entry name" value="Vps16_C"/>
</dbReference>
<protein>
    <recommendedName>
        <fullName evidence="2">Probable vacuolar protein sorting-associated protein 16 homolog</fullName>
    </recommendedName>
</protein>
<dbReference type="EMBL" id="CP119952">
    <property type="protein sequence ID" value="WFC95273.1"/>
    <property type="molecule type" value="Genomic_DNA"/>
</dbReference>
<feature type="domain" description="Vps16 C-terminal" evidence="3">
    <location>
        <begin position="560"/>
        <end position="638"/>
    </location>
</feature>
<dbReference type="GO" id="GO:0003779">
    <property type="term" value="F:actin binding"/>
    <property type="evidence" value="ECO:0007669"/>
    <property type="project" value="TreeGrafter"/>
</dbReference>
<dbReference type="GO" id="GO:0042144">
    <property type="term" value="P:vacuole fusion, non-autophagic"/>
    <property type="evidence" value="ECO:0007669"/>
    <property type="project" value="TreeGrafter"/>
</dbReference>
<dbReference type="Pfam" id="PF04841">
    <property type="entry name" value="Vps16_N"/>
    <property type="match status" value="2"/>
</dbReference>
<comment type="function">
    <text evidence="2">Essential for vacuolar protein sorting. Required for vacuole biogenesis, stability and to maintain vacuole morphology.</text>
</comment>
<dbReference type="Gene3D" id="1.10.150.780">
    <property type="entry name" value="Vps16, C-terminal region"/>
    <property type="match status" value="1"/>
</dbReference>
<evidence type="ECO:0000313" key="5">
    <source>
        <dbReference type="EMBL" id="WFC95273.1"/>
    </source>
</evidence>
<dbReference type="PANTHER" id="PTHR12811">
    <property type="entry name" value="VACUOLAR PROTEIN SORTING VPS16"/>
    <property type="match status" value="1"/>
</dbReference>
<gene>
    <name evidence="5" type="primary">vps16</name>
    <name evidence="5" type="ORF">MBRA1_001920</name>
</gene>
<organism evidence="5 6">
    <name type="scientific">Malassezia brasiliensis</name>
    <dbReference type="NCBI Taxonomy" id="1821822"/>
    <lineage>
        <taxon>Eukaryota</taxon>
        <taxon>Fungi</taxon>
        <taxon>Dikarya</taxon>
        <taxon>Basidiomycota</taxon>
        <taxon>Ustilaginomycotina</taxon>
        <taxon>Malasseziomycetes</taxon>
        <taxon>Malasseziales</taxon>
        <taxon>Malasseziaceae</taxon>
        <taxon>Malassezia</taxon>
    </lineage>
</organism>
<dbReference type="InterPro" id="IPR016534">
    <property type="entry name" value="VPS16"/>
</dbReference>
<keyword evidence="2" id="KW-0653">Protein transport</keyword>
<evidence type="ECO:0000256" key="1">
    <source>
        <dbReference type="ARBA" id="ARBA00009250"/>
    </source>
</evidence>
<dbReference type="GO" id="GO:0016197">
    <property type="term" value="P:endosomal transport"/>
    <property type="evidence" value="ECO:0007669"/>
    <property type="project" value="TreeGrafter"/>
</dbReference>
<dbReference type="InterPro" id="IPR006926">
    <property type="entry name" value="Vps16_N"/>
</dbReference>
<sequence length="886" mass="97229">MAEWQPAADWHALGDAYYRRTTQYEMVWPMQHLDQFWVASSMDGGLIALLRDPTQLVAVGEMGTVEPKIKIYTGVGQLLETLPWDSARVVQFGFTWRDELAAVTDDGQVRLYALLDAGLKGPEWSEATQSTQYTVLSLGEPASEIGVASAVVLPTCVYAMLRNGTIAQCFFPGVDKSYATESPWADRKAPLPAKQHPAVPADPKDITTWSVCAATHTVYVATPDTLYALQDDTYTPLPIDAPLDAVCASPNGKLLALVAEQKLRVVKADLSRTLREWDMTTSEAYAASRGAHPVLVPLAEPSFNAPVYDKGGIGGTGATQLAWCGDDTVAVAWSGSVQVIGPLDDPLTLPVSGAVHLFGHRDGLQLVHAEAHEYLDRVDAATEAALRPGSTHVATILLEASQLAQKNSPRAYEAVEALRKDLAHAVYVCVSAASQAWDVATQQELLKAALFGKTFLDAYDSTAYLRTARTLRVLNAVRDYHVGIPARYDAVQQHGASMLLYRLCMRRMHHLAERVCDSLRVRPDEVLKHWACAKVAHMRGDTAKLAELIISKFEAAGALNFAEIALTAWHAGHPRLATMLLDHEARAVGQVPLLLHMREDRLALQRAVECGDTDLVYYVLFRLQQRMSRGEFFRVVQAPLEAPDVPLPSKTVGVRPRCDATYAALAARLLERYAVQQDHELLRDFYFLDDRSASQAMLCIAEAPTDVARYDDRIAALRAAAKHFAEDRQHTQDARLSEEAASLLGFQAGLDKELATMGVRVAGDSLVGLPLMRTIEVCLQHGLHKRAERLKHEYKVSDRMYFAARTHALIAAQDWPGLTKCVGKRPPGGFEPVVSMLLNAGHVSEACRFARLGAADKSSRHALQALVERSPMEEHKAQLRAAISPT</sequence>
<dbReference type="GO" id="GO:0005768">
    <property type="term" value="C:endosome"/>
    <property type="evidence" value="ECO:0007669"/>
    <property type="project" value="TreeGrafter"/>
</dbReference>
<dbReference type="GO" id="GO:0030897">
    <property type="term" value="C:HOPS complex"/>
    <property type="evidence" value="ECO:0007669"/>
    <property type="project" value="TreeGrafter"/>
</dbReference>
<keyword evidence="2" id="KW-0813">Transport</keyword>
<proteinExistence type="inferred from homology"/>
<dbReference type="AlphaFoldDB" id="A0AAF0DTN9"/>
<dbReference type="Proteomes" id="UP001216638">
    <property type="component" value="Chromosome 2"/>
</dbReference>
<dbReference type="Pfam" id="PF04840">
    <property type="entry name" value="Vps16_C"/>
    <property type="match status" value="2"/>
</dbReference>
<dbReference type="InterPro" id="IPR038132">
    <property type="entry name" value="Vps16_C_sf"/>
</dbReference>
<evidence type="ECO:0000259" key="4">
    <source>
        <dbReference type="Pfam" id="PF04841"/>
    </source>
</evidence>
<dbReference type="GO" id="GO:0006886">
    <property type="term" value="P:intracellular protein transport"/>
    <property type="evidence" value="ECO:0007669"/>
    <property type="project" value="InterPro"/>
</dbReference>
<reference evidence="5" key="1">
    <citation type="submission" date="2023-03" db="EMBL/GenBank/DDBJ databases">
        <title>Mating type loci evolution in Malassezia.</title>
        <authorList>
            <person name="Coelho M.A."/>
        </authorList>
    </citation>
    <scope>NUCLEOTIDE SEQUENCE</scope>
    <source>
        <strain evidence="5">CBS 14135</strain>
    </source>
</reference>
<feature type="domain" description="Vps16 N-terminal" evidence="4">
    <location>
        <begin position="318"/>
        <end position="465"/>
    </location>
</feature>
<keyword evidence="6" id="KW-1185">Reference proteome</keyword>
<evidence type="ECO:0000256" key="2">
    <source>
        <dbReference type="PIRNR" id="PIRNR007949"/>
    </source>
</evidence>
<evidence type="ECO:0000259" key="3">
    <source>
        <dbReference type="Pfam" id="PF04840"/>
    </source>
</evidence>
<comment type="similarity">
    <text evidence="1 2">Belongs to the VPS16 family.</text>
</comment>
<feature type="domain" description="Vps16 N-terminal" evidence="4">
    <location>
        <begin position="6"/>
        <end position="280"/>
    </location>
</feature>